<accession>A0AAP2GNW8</accession>
<sequence length="72" mass="8448">MEQTTFPATKAIQAFTHRKLIRIKKINGKLLEPGYIIIMYGDIAFRMQPRHSGHESLFIRMAEIKDILFEEN</sequence>
<keyword evidence="2" id="KW-1185">Reference proteome</keyword>
<organism evidence="1 2">
    <name type="scientific">Chryseosolibacter histidini</name>
    <dbReference type="NCBI Taxonomy" id="2782349"/>
    <lineage>
        <taxon>Bacteria</taxon>
        <taxon>Pseudomonadati</taxon>
        <taxon>Bacteroidota</taxon>
        <taxon>Cytophagia</taxon>
        <taxon>Cytophagales</taxon>
        <taxon>Chryseotaleaceae</taxon>
        <taxon>Chryseosolibacter</taxon>
    </lineage>
</organism>
<evidence type="ECO:0000313" key="1">
    <source>
        <dbReference type="EMBL" id="MBT1697285.1"/>
    </source>
</evidence>
<dbReference type="Proteomes" id="UP001319200">
    <property type="component" value="Unassembled WGS sequence"/>
</dbReference>
<evidence type="ECO:0000313" key="2">
    <source>
        <dbReference type="Proteomes" id="UP001319200"/>
    </source>
</evidence>
<name>A0AAP2GNW8_9BACT</name>
<comment type="caution">
    <text evidence="1">The sequence shown here is derived from an EMBL/GenBank/DDBJ whole genome shotgun (WGS) entry which is preliminary data.</text>
</comment>
<gene>
    <name evidence="1" type="ORF">KK083_10385</name>
</gene>
<reference evidence="1 2" key="1">
    <citation type="submission" date="2021-05" db="EMBL/GenBank/DDBJ databases">
        <title>A Polyphasic approach of four new species of the genus Ohtaekwangia: Ohtaekwangia histidinii sp. nov., Ohtaekwangia cretensis sp. nov., Ohtaekwangia indiensis sp. nov., Ohtaekwangia reichenbachii sp. nov. from diverse environment.</title>
        <authorList>
            <person name="Octaviana S."/>
        </authorList>
    </citation>
    <scope>NUCLEOTIDE SEQUENCE [LARGE SCALE GENOMIC DNA]</scope>
    <source>
        <strain evidence="1 2">PWU4</strain>
    </source>
</reference>
<dbReference type="EMBL" id="JAHESF010000008">
    <property type="protein sequence ID" value="MBT1697285.1"/>
    <property type="molecule type" value="Genomic_DNA"/>
</dbReference>
<dbReference type="RefSeq" id="WP_254163155.1">
    <property type="nucleotide sequence ID" value="NZ_JAHESF010000008.1"/>
</dbReference>
<proteinExistence type="predicted"/>
<dbReference type="AlphaFoldDB" id="A0AAP2GNW8"/>
<protein>
    <submittedName>
        <fullName evidence="1">Uncharacterized protein</fullName>
    </submittedName>
</protein>